<dbReference type="GO" id="GO:0008541">
    <property type="term" value="C:proteasome regulatory particle, lid subcomplex"/>
    <property type="evidence" value="ECO:0007669"/>
    <property type="project" value="UniProtKB-ARBA"/>
</dbReference>
<keyword evidence="3" id="KW-1185">Reference proteome</keyword>
<proteinExistence type="predicted"/>
<evidence type="ECO:0000313" key="3">
    <source>
        <dbReference type="Proteomes" id="UP001152885"/>
    </source>
</evidence>
<evidence type="ECO:0000313" key="2">
    <source>
        <dbReference type="EMBL" id="CAI5758760.1"/>
    </source>
</evidence>
<accession>A0A9W4XM19</accession>
<organism evidence="2 3">
    <name type="scientific">Candida verbasci</name>
    <dbReference type="NCBI Taxonomy" id="1227364"/>
    <lineage>
        <taxon>Eukaryota</taxon>
        <taxon>Fungi</taxon>
        <taxon>Dikarya</taxon>
        <taxon>Ascomycota</taxon>
        <taxon>Saccharomycotina</taxon>
        <taxon>Pichiomycetes</taxon>
        <taxon>Debaryomycetaceae</taxon>
        <taxon>Candida/Lodderomyces clade</taxon>
        <taxon>Candida</taxon>
    </lineage>
</organism>
<gene>
    <name evidence="2" type="ORF">CANVERA_P3272</name>
</gene>
<sequence>MTINNILNNTTINNDTRISQLYNTIKQFNKLDLVQLDPSSYTNDRKFQYLLIIIKFEFLLTNYPDESQLIDKLNIELTTTNNTTSTSTGDYLDTFIKLKSSDLLTDYQFLYTQEQPNLINLINKKIVIINSITDKSLSLSIISSIQIKILQLYLLSNFDFRKKQIKNYLIENLSEEYNEYLTDSSPFVTFELFQSYCTDQFGYGSFFQIFHSDILISNWIENNIVNLNNYYKSIKIETIYKLLNIDTDFNIESLLFKLIIEQKLSNGSKIDQINKILIFGDEFENKSNNSLNNHVKKIGKLVNEIYVNI</sequence>
<dbReference type="InterPro" id="IPR036390">
    <property type="entry name" value="WH_DNA-bd_sf"/>
</dbReference>
<name>A0A9W4XM19_9ASCO</name>
<reference evidence="2" key="1">
    <citation type="submission" date="2022-12" db="EMBL/GenBank/DDBJ databases">
        <authorList>
            <person name="Brejova B."/>
        </authorList>
    </citation>
    <scope>NUCLEOTIDE SEQUENCE</scope>
</reference>
<dbReference type="Gene3D" id="1.10.10.10">
    <property type="entry name" value="Winged helix-like DNA-binding domain superfamily/Winged helix DNA-binding domain"/>
    <property type="match status" value="1"/>
</dbReference>
<comment type="caution">
    <text evidence="2">The sequence shown here is derived from an EMBL/GenBank/DDBJ whole genome shotgun (WGS) entry which is preliminary data.</text>
</comment>
<dbReference type="InterPro" id="IPR000717">
    <property type="entry name" value="PCI_dom"/>
</dbReference>
<dbReference type="Pfam" id="PF01399">
    <property type="entry name" value="PCI"/>
    <property type="match status" value="1"/>
</dbReference>
<feature type="domain" description="PCI" evidence="1">
    <location>
        <begin position="210"/>
        <end position="301"/>
    </location>
</feature>
<dbReference type="Proteomes" id="UP001152885">
    <property type="component" value="Unassembled WGS sequence"/>
</dbReference>
<dbReference type="InterPro" id="IPR036388">
    <property type="entry name" value="WH-like_DNA-bd_sf"/>
</dbReference>
<dbReference type="EMBL" id="CANTUO010000003">
    <property type="protein sequence ID" value="CAI5758760.1"/>
    <property type="molecule type" value="Genomic_DNA"/>
</dbReference>
<dbReference type="SUPFAM" id="SSF46785">
    <property type="entry name" value="Winged helix' DNA-binding domain"/>
    <property type="match status" value="1"/>
</dbReference>
<dbReference type="AlphaFoldDB" id="A0A9W4XM19"/>
<dbReference type="SMART" id="SM00088">
    <property type="entry name" value="PINT"/>
    <property type="match status" value="1"/>
</dbReference>
<protein>
    <recommendedName>
        <fullName evidence="1">PCI domain-containing protein</fullName>
    </recommendedName>
</protein>
<dbReference type="OrthoDB" id="4082216at2759"/>
<evidence type="ECO:0000259" key="1">
    <source>
        <dbReference type="SMART" id="SM00088"/>
    </source>
</evidence>